<feature type="region of interest" description="Disordered" evidence="1">
    <location>
        <begin position="78"/>
        <end position="98"/>
    </location>
</feature>
<dbReference type="EMBL" id="SSOD01000003">
    <property type="protein sequence ID" value="THF63483.1"/>
    <property type="molecule type" value="Genomic_DNA"/>
</dbReference>
<dbReference type="Proteomes" id="UP000307956">
    <property type="component" value="Unassembled WGS sequence"/>
</dbReference>
<evidence type="ECO:0000313" key="2">
    <source>
        <dbReference type="EMBL" id="THF63483.1"/>
    </source>
</evidence>
<accession>A0A4V3WBJ0</accession>
<dbReference type="OrthoDB" id="8913080at2"/>
<keyword evidence="3" id="KW-1185">Reference proteome</keyword>
<organism evidence="2 3">
    <name type="scientific">Pseudothauera rhizosphaerae</name>
    <dbReference type="NCBI Taxonomy" id="2565932"/>
    <lineage>
        <taxon>Bacteria</taxon>
        <taxon>Pseudomonadati</taxon>
        <taxon>Pseudomonadota</taxon>
        <taxon>Betaproteobacteria</taxon>
        <taxon>Rhodocyclales</taxon>
        <taxon>Zoogloeaceae</taxon>
        <taxon>Pseudothauera</taxon>
    </lineage>
</organism>
<evidence type="ECO:0000313" key="3">
    <source>
        <dbReference type="Proteomes" id="UP000307956"/>
    </source>
</evidence>
<dbReference type="RefSeq" id="WP_136383934.1">
    <property type="nucleotide sequence ID" value="NZ_SSOD01000003.1"/>
</dbReference>
<dbReference type="AlphaFoldDB" id="A0A4V3WBJ0"/>
<comment type="caution">
    <text evidence="2">The sequence shown here is derived from an EMBL/GenBank/DDBJ whole genome shotgun (WGS) entry which is preliminary data.</text>
</comment>
<proteinExistence type="predicted"/>
<name>A0A4V3WBJ0_9RHOO</name>
<protein>
    <submittedName>
        <fullName evidence="2">Uncharacterized protein</fullName>
    </submittedName>
</protein>
<reference evidence="2 3" key="1">
    <citation type="submission" date="2019-04" db="EMBL/GenBank/DDBJ databases">
        <title>Azoarcus rhizosphaerae sp. nov. isolated from rhizosphere of Ficus religiosa.</title>
        <authorList>
            <person name="Lin S.-Y."/>
            <person name="Hameed A."/>
            <person name="Hsu Y.-H."/>
            <person name="Young C.-C."/>
        </authorList>
    </citation>
    <scope>NUCLEOTIDE SEQUENCE [LARGE SCALE GENOMIC DNA]</scope>
    <source>
        <strain evidence="2 3">CC-YHH848</strain>
    </source>
</reference>
<sequence>MNAPIRESVTETDTMSLYARFPHLRKIDHIWGSRECRNYILQLMTDTRGGTRQGFPREHALTIMSLLMEHDRRFPQFEEAPSDAHWGDGPQRRASGRL</sequence>
<evidence type="ECO:0000256" key="1">
    <source>
        <dbReference type="SAM" id="MobiDB-lite"/>
    </source>
</evidence>
<gene>
    <name evidence="2" type="ORF">E6O51_05365</name>
</gene>